<keyword evidence="2" id="KW-1185">Reference proteome</keyword>
<proteinExistence type="predicted"/>
<protein>
    <recommendedName>
        <fullName evidence="3">Hemolysin type calcium-binding protein</fullName>
    </recommendedName>
</protein>
<dbReference type="SUPFAM" id="SSF51120">
    <property type="entry name" value="beta-Roll"/>
    <property type="match status" value="1"/>
</dbReference>
<dbReference type="Pfam" id="PF00353">
    <property type="entry name" value="HemolysinCabind"/>
    <property type="match status" value="1"/>
</dbReference>
<dbReference type="Proteomes" id="UP000247540">
    <property type="component" value="Unassembled WGS sequence"/>
</dbReference>
<dbReference type="AlphaFoldDB" id="A0A318SZT7"/>
<gene>
    <name evidence="1" type="ORF">DFQ15_10529</name>
</gene>
<evidence type="ECO:0000313" key="2">
    <source>
        <dbReference type="Proteomes" id="UP000247540"/>
    </source>
</evidence>
<dbReference type="InterPro" id="IPR018511">
    <property type="entry name" value="Hemolysin-typ_Ca-bd_CS"/>
</dbReference>
<accession>A0A318SZT7</accession>
<dbReference type="InterPro" id="IPR001343">
    <property type="entry name" value="Hemolysn_Ca-bd"/>
</dbReference>
<name>A0A318SZT7_9BURK</name>
<dbReference type="RefSeq" id="WP_110464958.1">
    <property type="nucleotide sequence ID" value="NZ_JAMOFZ010000005.1"/>
</dbReference>
<reference evidence="1 2" key="1">
    <citation type="submission" date="2018-06" db="EMBL/GenBank/DDBJ databases">
        <title>Genomic Encyclopedia of Type Strains, Phase III (KMG-III): the genomes of soil and plant-associated and newly described type strains.</title>
        <authorList>
            <person name="Whitman W."/>
        </authorList>
    </citation>
    <scope>NUCLEOTIDE SEQUENCE [LARGE SCALE GENOMIC DNA]</scope>
    <source>
        <strain evidence="1 2">CECT 7646</strain>
    </source>
</reference>
<dbReference type="EMBL" id="QJTC01000005">
    <property type="protein sequence ID" value="PYE78671.1"/>
    <property type="molecule type" value="Genomic_DNA"/>
</dbReference>
<comment type="caution">
    <text evidence="1">The sequence shown here is derived from an EMBL/GenBank/DDBJ whole genome shotgun (WGS) entry which is preliminary data.</text>
</comment>
<dbReference type="GO" id="GO:0005509">
    <property type="term" value="F:calcium ion binding"/>
    <property type="evidence" value="ECO:0007669"/>
    <property type="project" value="InterPro"/>
</dbReference>
<evidence type="ECO:0008006" key="3">
    <source>
        <dbReference type="Google" id="ProtNLM"/>
    </source>
</evidence>
<dbReference type="PRINTS" id="PR00313">
    <property type="entry name" value="CABNDNGRPT"/>
</dbReference>
<organism evidence="1 2">
    <name type="scientific">Xylophilus ampelinus</name>
    <dbReference type="NCBI Taxonomy" id="54067"/>
    <lineage>
        <taxon>Bacteria</taxon>
        <taxon>Pseudomonadati</taxon>
        <taxon>Pseudomonadota</taxon>
        <taxon>Betaproteobacteria</taxon>
        <taxon>Burkholderiales</taxon>
        <taxon>Xylophilus</taxon>
    </lineage>
</organism>
<dbReference type="OrthoDB" id="8607307at2"/>
<sequence>MTGLAGDDTYWVDNTADRVVEAANAGTDTVVSSVSYTLSANVENLTLTDSAAINGTGNNLDNALQGNAGANTLTGGAGADYLDGAAGADVLVGGAGNDTYWLARGYGVDTIQENDSTGGNQDVARFANDISSRKLWFRKSGNQLEASVIGTGDKFMVSDWYSVSKTQVERFDAGDGKDPTKWWRGREVDLGSAA</sequence>
<dbReference type="PROSITE" id="PS00330">
    <property type="entry name" value="HEMOLYSIN_CALCIUM"/>
    <property type="match status" value="1"/>
</dbReference>
<evidence type="ECO:0000313" key="1">
    <source>
        <dbReference type="EMBL" id="PYE78671.1"/>
    </source>
</evidence>
<dbReference type="Gene3D" id="2.150.10.10">
    <property type="entry name" value="Serralysin-like metalloprotease, C-terminal"/>
    <property type="match status" value="1"/>
</dbReference>
<dbReference type="InterPro" id="IPR011049">
    <property type="entry name" value="Serralysin-like_metalloprot_C"/>
</dbReference>